<dbReference type="Proteomes" id="UP000485621">
    <property type="component" value="Unassembled WGS sequence"/>
</dbReference>
<sequence>MKQIIITKSLFKEFCENPKLARWHKNDYVIYNKINQELYGAMNGALMGQEVENMVKKLRKTKDISVVAGYNPK</sequence>
<proteinExistence type="predicted"/>
<dbReference type="EMBL" id="MWDB01000002">
    <property type="protein sequence ID" value="OQB42511.1"/>
    <property type="molecule type" value="Genomic_DNA"/>
</dbReference>
<comment type="caution">
    <text evidence="1">The sequence shown here is derived from an EMBL/GenBank/DDBJ whole genome shotgun (WGS) entry which is preliminary data.</text>
</comment>
<organism evidence="1">
    <name type="scientific">candidate division CPR1 bacterium ADurb.Bin160</name>
    <dbReference type="NCBI Taxonomy" id="1852826"/>
    <lineage>
        <taxon>Bacteria</taxon>
        <taxon>candidate division CPR1</taxon>
    </lineage>
</organism>
<reference evidence="1" key="1">
    <citation type="submission" date="2017-02" db="EMBL/GenBank/DDBJ databases">
        <title>Delving into the versatile metabolic prowess of the omnipresent phylum Bacteroidetes.</title>
        <authorList>
            <person name="Nobu M.K."/>
            <person name="Mei R."/>
            <person name="Narihiro T."/>
            <person name="Kuroda K."/>
            <person name="Liu W.-T."/>
        </authorList>
    </citation>
    <scope>NUCLEOTIDE SEQUENCE</scope>
    <source>
        <strain evidence="1">ADurb.Bin160</strain>
    </source>
</reference>
<name>A0A1V5ZR31_9BACT</name>
<gene>
    <name evidence="1" type="ORF">BWY04_00211</name>
</gene>
<dbReference type="AlphaFoldDB" id="A0A1V5ZR31"/>
<evidence type="ECO:0000313" key="1">
    <source>
        <dbReference type="EMBL" id="OQB42511.1"/>
    </source>
</evidence>
<accession>A0A1V5ZR31</accession>
<protein>
    <submittedName>
        <fullName evidence="1">Uncharacterized protein</fullName>
    </submittedName>
</protein>